<keyword evidence="4" id="KW-1185">Reference proteome</keyword>
<evidence type="ECO:0000313" key="3">
    <source>
        <dbReference type="EMBL" id="KAJ6388825.1"/>
    </source>
</evidence>
<comment type="caution">
    <text evidence="3">The sequence shown here is derived from an EMBL/GenBank/DDBJ whole genome shotgun (WGS) entry which is preliminary data.</text>
</comment>
<name>A0ABQ9BPB6_9ROSI</name>
<dbReference type="Proteomes" id="UP001141253">
    <property type="component" value="Chromosome 3"/>
</dbReference>
<dbReference type="PANTHER" id="PTHR47587:SF2">
    <property type="entry name" value="OS05G0103500 PROTEIN"/>
    <property type="match status" value="1"/>
</dbReference>
<evidence type="ECO:0000256" key="1">
    <source>
        <dbReference type="SAM" id="Coils"/>
    </source>
</evidence>
<feature type="region of interest" description="Disordered" evidence="2">
    <location>
        <begin position="111"/>
        <end position="131"/>
    </location>
</feature>
<feature type="compositionally biased region" description="Basic residues" evidence="2">
    <location>
        <begin position="115"/>
        <end position="125"/>
    </location>
</feature>
<dbReference type="EMBL" id="JAPFFI010000007">
    <property type="protein sequence ID" value="KAJ6388825.1"/>
    <property type="molecule type" value="Genomic_DNA"/>
</dbReference>
<feature type="coiled-coil region" evidence="1">
    <location>
        <begin position="178"/>
        <end position="216"/>
    </location>
</feature>
<reference evidence="3" key="1">
    <citation type="submission" date="2022-10" db="EMBL/GenBank/DDBJ databases">
        <authorList>
            <person name="Hyden B.L."/>
            <person name="Feng K."/>
            <person name="Yates T."/>
            <person name="Jawdy S."/>
            <person name="Smart L.B."/>
            <person name="Muchero W."/>
        </authorList>
    </citation>
    <scope>NUCLEOTIDE SEQUENCE</scope>
    <source>
        <tissue evidence="3">Shoot tip</tissue>
    </source>
</reference>
<organism evidence="3 4">
    <name type="scientific">Salix suchowensis</name>
    <dbReference type="NCBI Taxonomy" id="1278906"/>
    <lineage>
        <taxon>Eukaryota</taxon>
        <taxon>Viridiplantae</taxon>
        <taxon>Streptophyta</taxon>
        <taxon>Embryophyta</taxon>
        <taxon>Tracheophyta</taxon>
        <taxon>Spermatophyta</taxon>
        <taxon>Magnoliopsida</taxon>
        <taxon>eudicotyledons</taxon>
        <taxon>Gunneridae</taxon>
        <taxon>Pentapetalae</taxon>
        <taxon>rosids</taxon>
        <taxon>fabids</taxon>
        <taxon>Malpighiales</taxon>
        <taxon>Salicaceae</taxon>
        <taxon>Saliceae</taxon>
        <taxon>Salix</taxon>
    </lineage>
</organism>
<dbReference type="PANTHER" id="PTHR47587">
    <property type="entry name" value="OS05G0103500 PROTEIN"/>
    <property type="match status" value="1"/>
</dbReference>
<keyword evidence="1" id="KW-0175">Coiled coil</keyword>
<reference evidence="3" key="2">
    <citation type="journal article" date="2023" name="Int. J. Mol. Sci.">
        <title>De Novo Assembly and Annotation of 11 Diverse Shrub Willow (Salix) Genomes Reveals Novel Gene Organization in Sex-Linked Regions.</title>
        <authorList>
            <person name="Hyden B."/>
            <person name="Feng K."/>
            <person name="Yates T.B."/>
            <person name="Jawdy S."/>
            <person name="Cereghino C."/>
            <person name="Smart L.B."/>
            <person name="Muchero W."/>
        </authorList>
    </citation>
    <scope>NUCLEOTIDE SEQUENCE</scope>
    <source>
        <tissue evidence="3">Shoot tip</tissue>
    </source>
</reference>
<sequence length="272" mass="30907">MGIAFCKIIGRFGLNYDDDDDDDDDDESFGRVVEVSELLKIEGHDIAFVLNEAECSVPVKKSESEAVEFLVSCKNKPITNINGMEKGRGIAVMGDFSVQITPELVNRFATDGDKSKKKSKKTIPKTRRETPLLKAKANEKQLHDDSETHKRIASPGWPVQPPLYLPITQPVHPANSELDAIRSVIQESERVLEKFQKQEDNMVQQVTERAKDLRDKEFKLPYQKPMPCLVDYNACRACYKEHTDDILKCAPLTKSYYECVRRAKQQQNSADK</sequence>
<proteinExistence type="predicted"/>
<gene>
    <name evidence="3" type="ORF">OIU77_027222</name>
</gene>
<accession>A0ABQ9BPB6</accession>
<protein>
    <submittedName>
        <fullName evidence="3">Uncharacterized protein</fullName>
    </submittedName>
</protein>
<evidence type="ECO:0000256" key="2">
    <source>
        <dbReference type="SAM" id="MobiDB-lite"/>
    </source>
</evidence>
<evidence type="ECO:0000313" key="4">
    <source>
        <dbReference type="Proteomes" id="UP001141253"/>
    </source>
</evidence>